<evidence type="ECO:0000313" key="3">
    <source>
        <dbReference type="EMBL" id="KAK4263082.1"/>
    </source>
</evidence>
<dbReference type="SUPFAM" id="SSF48452">
    <property type="entry name" value="TPR-like"/>
    <property type="match status" value="1"/>
</dbReference>
<dbReference type="PROSITE" id="PS50005">
    <property type="entry name" value="TPR"/>
    <property type="match status" value="1"/>
</dbReference>
<dbReference type="InterPro" id="IPR019734">
    <property type="entry name" value="TPR_rpt"/>
</dbReference>
<keyword evidence="2" id="KW-0802">TPR repeat</keyword>
<feature type="repeat" description="TPR" evidence="2">
    <location>
        <begin position="168"/>
        <end position="201"/>
    </location>
</feature>
<comment type="caution">
    <text evidence="3">The sequence shown here is derived from an EMBL/GenBank/DDBJ whole genome shotgun (WGS) entry which is preliminary data.</text>
</comment>
<dbReference type="SMART" id="SM00028">
    <property type="entry name" value="TPR"/>
    <property type="match status" value="1"/>
</dbReference>
<dbReference type="Proteomes" id="UP001293593">
    <property type="component" value="Unassembled WGS sequence"/>
</dbReference>
<comment type="similarity">
    <text evidence="1">Belongs to the TTC36 family.</text>
</comment>
<proteinExistence type="inferred from homology"/>
<dbReference type="Pfam" id="PF00515">
    <property type="entry name" value="TPR_1"/>
    <property type="match status" value="1"/>
</dbReference>
<dbReference type="AlphaFoldDB" id="A0AAE1J3B6"/>
<keyword evidence="4" id="KW-1185">Reference proteome</keyword>
<reference evidence="3" key="1">
    <citation type="submission" date="2023-10" db="EMBL/GenBank/DDBJ databases">
        <title>Chromosome-level genome of the transformable northern wattle, Acacia crassicarpa.</title>
        <authorList>
            <person name="Massaro I."/>
            <person name="Sinha N.R."/>
            <person name="Poethig S."/>
            <person name="Leichty A.R."/>
        </authorList>
    </citation>
    <scope>NUCLEOTIDE SEQUENCE</scope>
    <source>
        <strain evidence="3">Acra3RX</strain>
        <tissue evidence="3">Leaf</tissue>
    </source>
</reference>
<sequence length="213" mass="23437">MAKELMLQLASLILTLSILYFVNNLRKQPGHPGVRKRTRHNHQSNRHLVQGSSLLARARSNSHGPRSIAHARSALIEADQALSLSPRDPAAHILKASALDLIGHRTAALRSMTSALSTPHVKSLSAAEREDALVMRAELKLAVNRRRRVDSAVEDLVEAVRLSEGRNTAAFCLLGECYEGKGMREKAKEAFQRAIELEPDSVKARHGLDRLGP</sequence>
<evidence type="ECO:0000313" key="4">
    <source>
        <dbReference type="Proteomes" id="UP001293593"/>
    </source>
</evidence>
<dbReference type="PANTHER" id="PTHR21405">
    <property type="entry name" value="CDNA SEQUENCE BC021608"/>
    <property type="match status" value="1"/>
</dbReference>
<organism evidence="3 4">
    <name type="scientific">Acacia crassicarpa</name>
    <name type="common">northern wattle</name>
    <dbReference type="NCBI Taxonomy" id="499986"/>
    <lineage>
        <taxon>Eukaryota</taxon>
        <taxon>Viridiplantae</taxon>
        <taxon>Streptophyta</taxon>
        <taxon>Embryophyta</taxon>
        <taxon>Tracheophyta</taxon>
        <taxon>Spermatophyta</taxon>
        <taxon>Magnoliopsida</taxon>
        <taxon>eudicotyledons</taxon>
        <taxon>Gunneridae</taxon>
        <taxon>Pentapetalae</taxon>
        <taxon>rosids</taxon>
        <taxon>fabids</taxon>
        <taxon>Fabales</taxon>
        <taxon>Fabaceae</taxon>
        <taxon>Caesalpinioideae</taxon>
        <taxon>mimosoid clade</taxon>
        <taxon>Acacieae</taxon>
        <taxon>Acacia</taxon>
    </lineage>
</organism>
<dbReference type="Gene3D" id="1.25.40.10">
    <property type="entry name" value="Tetratricopeptide repeat domain"/>
    <property type="match status" value="1"/>
</dbReference>
<dbReference type="InterPro" id="IPR038906">
    <property type="entry name" value="TTC36"/>
</dbReference>
<name>A0AAE1J3B6_9FABA</name>
<dbReference type="EMBL" id="JAWXYG010000009">
    <property type="protein sequence ID" value="KAK4263082.1"/>
    <property type="molecule type" value="Genomic_DNA"/>
</dbReference>
<protein>
    <submittedName>
        <fullName evidence="3">Uncharacterized protein</fullName>
    </submittedName>
</protein>
<evidence type="ECO:0000256" key="1">
    <source>
        <dbReference type="ARBA" id="ARBA00006995"/>
    </source>
</evidence>
<accession>A0AAE1J3B6</accession>
<dbReference type="InterPro" id="IPR011990">
    <property type="entry name" value="TPR-like_helical_dom_sf"/>
</dbReference>
<gene>
    <name evidence="3" type="ORF">QN277_028554</name>
</gene>
<evidence type="ECO:0000256" key="2">
    <source>
        <dbReference type="PROSITE-ProRule" id="PRU00339"/>
    </source>
</evidence>
<dbReference type="PANTHER" id="PTHR21405:SF0">
    <property type="entry name" value="TETRATRICOPEPTIDE REPEAT PROTEIN 36"/>
    <property type="match status" value="1"/>
</dbReference>